<dbReference type="AlphaFoldDB" id="A0A803KU23"/>
<dbReference type="Gramene" id="AUR62002531-RA">
    <property type="protein sequence ID" value="AUR62002531-RA:cds"/>
    <property type="gene ID" value="AUR62002531"/>
</dbReference>
<protein>
    <submittedName>
        <fullName evidence="2">Uncharacterized protein</fullName>
    </submittedName>
</protein>
<reference evidence="2" key="1">
    <citation type="journal article" date="2017" name="Nature">
        <title>The genome of Chenopodium quinoa.</title>
        <authorList>
            <person name="Jarvis D.E."/>
            <person name="Ho Y.S."/>
            <person name="Lightfoot D.J."/>
            <person name="Schmoeckel S.M."/>
            <person name="Li B."/>
            <person name="Borm T.J.A."/>
            <person name="Ohyanagi H."/>
            <person name="Mineta K."/>
            <person name="Michell C.T."/>
            <person name="Saber N."/>
            <person name="Kharbatia N.M."/>
            <person name="Rupper R.R."/>
            <person name="Sharp A.R."/>
            <person name="Dally N."/>
            <person name="Boughton B.A."/>
            <person name="Woo Y.H."/>
            <person name="Gao G."/>
            <person name="Schijlen E.G.W.M."/>
            <person name="Guo X."/>
            <person name="Momin A.A."/>
            <person name="Negrao S."/>
            <person name="Al-Babili S."/>
            <person name="Gehring C."/>
            <person name="Roessner U."/>
            <person name="Jung C."/>
            <person name="Murphy K."/>
            <person name="Arold S.T."/>
            <person name="Gojobori T."/>
            <person name="van der Linden C.G."/>
            <person name="van Loo E.N."/>
            <person name="Jellen E.N."/>
            <person name="Maughan P.J."/>
            <person name="Tester M."/>
        </authorList>
    </citation>
    <scope>NUCLEOTIDE SEQUENCE [LARGE SCALE GENOMIC DNA]</scope>
    <source>
        <strain evidence="2">cv. PI 614886</strain>
    </source>
</reference>
<organism evidence="2 3">
    <name type="scientific">Chenopodium quinoa</name>
    <name type="common">Quinoa</name>
    <dbReference type="NCBI Taxonomy" id="63459"/>
    <lineage>
        <taxon>Eukaryota</taxon>
        <taxon>Viridiplantae</taxon>
        <taxon>Streptophyta</taxon>
        <taxon>Embryophyta</taxon>
        <taxon>Tracheophyta</taxon>
        <taxon>Spermatophyta</taxon>
        <taxon>Magnoliopsida</taxon>
        <taxon>eudicotyledons</taxon>
        <taxon>Gunneridae</taxon>
        <taxon>Pentapetalae</taxon>
        <taxon>Caryophyllales</taxon>
        <taxon>Chenopodiaceae</taxon>
        <taxon>Chenopodioideae</taxon>
        <taxon>Atripliceae</taxon>
        <taxon>Chenopodium</taxon>
    </lineage>
</organism>
<dbReference type="Proteomes" id="UP000596660">
    <property type="component" value="Unplaced"/>
</dbReference>
<feature type="compositionally biased region" description="Basic and acidic residues" evidence="1">
    <location>
        <begin position="162"/>
        <end position="173"/>
    </location>
</feature>
<evidence type="ECO:0000256" key="1">
    <source>
        <dbReference type="SAM" id="MobiDB-lite"/>
    </source>
</evidence>
<accession>A0A803KU23</accession>
<evidence type="ECO:0000313" key="3">
    <source>
        <dbReference type="Proteomes" id="UP000596660"/>
    </source>
</evidence>
<dbReference type="EnsemblPlants" id="AUR62002531-RA">
    <property type="protein sequence ID" value="AUR62002531-RA:cds"/>
    <property type="gene ID" value="AUR62002531"/>
</dbReference>
<reference evidence="2" key="2">
    <citation type="submission" date="2021-03" db="UniProtKB">
        <authorList>
            <consortium name="EnsemblPlants"/>
        </authorList>
    </citation>
    <scope>IDENTIFICATION</scope>
</reference>
<feature type="region of interest" description="Disordered" evidence="1">
    <location>
        <begin position="122"/>
        <end position="173"/>
    </location>
</feature>
<feature type="compositionally biased region" description="Basic and acidic residues" evidence="1">
    <location>
        <begin position="131"/>
        <end position="142"/>
    </location>
</feature>
<evidence type="ECO:0000313" key="2">
    <source>
        <dbReference type="EnsemblPlants" id="AUR62002531-RA:cds"/>
    </source>
</evidence>
<sequence length="192" mass="20661">MAASWVKTITSPFKKACTFLNHQPPKDKKSKQGFDFDFMGIDFDFLSCCSSSNFLGFYGGGWGWVLVAWVVGCSELEVGLGGGVVWVRGGLGGGVVSVRGGSGWRGGLGWRWLGLVVEGKPPPEPGVTEAAARKRGEGETRGHQRTAVQNTGEAASCRRRYDRSAVERSGDKSAVERRSGDKLLGYWVGTII</sequence>
<name>A0A803KU23_CHEQI</name>
<keyword evidence="3" id="KW-1185">Reference proteome</keyword>
<proteinExistence type="predicted"/>